<reference evidence="1" key="2">
    <citation type="submission" date="2025-03" db="EMBL/GenBank/DDBJ databases">
        <authorList>
            <consortium name="ELIXIR-Norway"/>
            <consortium name="Elixir Norway"/>
        </authorList>
    </citation>
    <scope>NUCLEOTIDE SEQUENCE</scope>
</reference>
<evidence type="ECO:0000313" key="2">
    <source>
        <dbReference type="Proteomes" id="UP001162501"/>
    </source>
</evidence>
<sequence length="141" mass="15923">MPQREEALLCLHKQKVGARASLSQRSAVLIYTEAAKLYADGTWAPEPHRRSEPLTRADALRSRRLSSGWRAECGARQLLVTATEADRLCPVVVKCCLPFKGRASKQYRSEQVCKGNALAVWKPEQLDIQLREEIQRARLLP</sequence>
<dbReference type="EMBL" id="OX596112">
    <property type="protein sequence ID" value="CAN0402225.1"/>
    <property type="molecule type" value="Genomic_DNA"/>
</dbReference>
<evidence type="ECO:0000313" key="1">
    <source>
        <dbReference type="EMBL" id="CAN0402225.1"/>
    </source>
</evidence>
<protein>
    <submittedName>
        <fullName evidence="1">Uncharacterized protein</fullName>
    </submittedName>
</protein>
<gene>
    <name evidence="1" type="ORF">MRATA1EN22A_LOCUS17735</name>
</gene>
<proteinExistence type="predicted"/>
<name>A0AC59ZF18_RANTA</name>
<dbReference type="Proteomes" id="UP001162501">
    <property type="component" value="Chromosome 28"/>
</dbReference>
<accession>A0AC59ZF18</accession>
<organism evidence="1 2">
    <name type="scientific">Rangifer tarandus platyrhynchus</name>
    <name type="common">Svalbard reindeer</name>
    <dbReference type="NCBI Taxonomy" id="3082113"/>
    <lineage>
        <taxon>Eukaryota</taxon>
        <taxon>Metazoa</taxon>
        <taxon>Chordata</taxon>
        <taxon>Craniata</taxon>
        <taxon>Vertebrata</taxon>
        <taxon>Euteleostomi</taxon>
        <taxon>Mammalia</taxon>
        <taxon>Eutheria</taxon>
        <taxon>Laurasiatheria</taxon>
        <taxon>Artiodactyla</taxon>
        <taxon>Ruminantia</taxon>
        <taxon>Pecora</taxon>
        <taxon>Cervidae</taxon>
        <taxon>Odocoileinae</taxon>
        <taxon>Rangifer</taxon>
    </lineage>
</organism>
<reference evidence="1" key="1">
    <citation type="submission" date="2023-05" db="EMBL/GenBank/DDBJ databases">
        <authorList>
            <consortium name="ELIXIR-Norway"/>
        </authorList>
    </citation>
    <scope>NUCLEOTIDE SEQUENCE</scope>
</reference>